<protein>
    <submittedName>
        <fullName evidence="1">Flagellar</fullName>
    </submittedName>
</protein>
<dbReference type="PANTHER" id="PTHR39185">
    <property type="entry name" value="SWARMING MOTILITY PROTEIN SWRD"/>
    <property type="match status" value="1"/>
</dbReference>
<dbReference type="RefSeq" id="WP_007338505.1">
    <property type="nucleotide sequence ID" value="NZ_AMWG01000103.1"/>
</dbReference>
<reference evidence="1 2" key="1">
    <citation type="journal article" date="2013" name="Mar. Genomics">
        <title>Expression of sulfatases in Rhodopirellula baltica and the diversity of sulfatases in the genus Rhodopirellula.</title>
        <authorList>
            <person name="Wegner C.E."/>
            <person name="Richter-Heitmann T."/>
            <person name="Klindworth A."/>
            <person name="Klockow C."/>
            <person name="Richter M."/>
            <person name="Achstetter T."/>
            <person name="Glockner F.O."/>
            <person name="Harder J."/>
        </authorList>
    </citation>
    <scope>NUCLEOTIDE SEQUENCE [LARGE SCALE GENOMIC DNA]</scope>
    <source>
        <strain evidence="1 2">SWK14</strain>
    </source>
</reference>
<dbReference type="PATRIC" id="fig|993516.3.peg.3846"/>
<dbReference type="Pfam" id="PF06289">
    <property type="entry name" value="FlbD"/>
    <property type="match status" value="1"/>
</dbReference>
<evidence type="ECO:0000313" key="2">
    <source>
        <dbReference type="Proteomes" id="UP000010959"/>
    </source>
</evidence>
<name>L7CFW9_RHOBT</name>
<organism evidence="1 2">
    <name type="scientific">Rhodopirellula baltica SWK14</name>
    <dbReference type="NCBI Taxonomy" id="993516"/>
    <lineage>
        <taxon>Bacteria</taxon>
        <taxon>Pseudomonadati</taxon>
        <taxon>Planctomycetota</taxon>
        <taxon>Planctomycetia</taxon>
        <taxon>Pirellulales</taxon>
        <taxon>Pirellulaceae</taxon>
        <taxon>Rhodopirellula</taxon>
    </lineage>
</organism>
<evidence type="ECO:0000313" key="1">
    <source>
        <dbReference type="EMBL" id="ELP32472.1"/>
    </source>
</evidence>
<gene>
    <name evidence="1" type="ORF">RBSWK_03604</name>
</gene>
<comment type="caution">
    <text evidence="1">The sequence shown here is derived from an EMBL/GenBank/DDBJ whole genome shotgun (WGS) entry which is preliminary data.</text>
</comment>
<dbReference type="AlphaFoldDB" id="L7CFW9"/>
<keyword evidence="1" id="KW-0966">Cell projection</keyword>
<keyword evidence="1" id="KW-0969">Cilium</keyword>
<keyword evidence="1" id="KW-0282">Flagellum</keyword>
<dbReference type="InterPro" id="IPR009384">
    <property type="entry name" value="SwrD-like"/>
</dbReference>
<dbReference type="EMBL" id="AMWG01000103">
    <property type="protein sequence ID" value="ELP32472.1"/>
    <property type="molecule type" value="Genomic_DNA"/>
</dbReference>
<accession>L7CFW9</accession>
<sequence length="81" mass="9201">MIKLTRLDGEAFVLNAELIRYVERRGDTFVTLTNGERLAIKETMDEVVDRSIAYQQRKHFLPPMPAVLQSAPTDSIPHTTS</sequence>
<dbReference type="PANTHER" id="PTHR39185:SF1">
    <property type="entry name" value="SWARMING MOTILITY PROTEIN SWRD"/>
    <property type="match status" value="1"/>
</dbReference>
<proteinExistence type="predicted"/>
<dbReference type="Proteomes" id="UP000010959">
    <property type="component" value="Unassembled WGS sequence"/>
</dbReference>